<comment type="caution">
    <text evidence="2">The sequence shown here is derived from an EMBL/GenBank/DDBJ whole genome shotgun (WGS) entry which is preliminary data.</text>
</comment>
<name>A0ABU2JM63_9ACTN</name>
<organism evidence="2 3">
    <name type="scientific">Streptomyces chisholmiae</name>
    <dbReference type="NCBI Taxonomy" id="3075540"/>
    <lineage>
        <taxon>Bacteria</taxon>
        <taxon>Bacillati</taxon>
        <taxon>Actinomycetota</taxon>
        <taxon>Actinomycetes</taxon>
        <taxon>Kitasatosporales</taxon>
        <taxon>Streptomycetaceae</taxon>
        <taxon>Streptomyces</taxon>
    </lineage>
</organism>
<dbReference type="InterPro" id="IPR010753">
    <property type="entry name" value="DUF1330"/>
</dbReference>
<evidence type="ECO:0000313" key="3">
    <source>
        <dbReference type="Proteomes" id="UP001183410"/>
    </source>
</evidence>
<sequence length="115" mass="12336">MTAYALARLQPTAAPHPDVATYIERIQETFEPFGGRFLVHGVTPERIEGEWEGDVVLVAFPDLAAAHAWYASPAYQEILPLRTAHLPGELIFLPGVPAGYDAATTAAALRAALPA</sequence>
<gene>
    <name evidence="2" type="ORF">RM844_03450</name>
</gene>
<dbReference type="EMBL" id="JAVREO010000002">
    <property type="protein sequence ID" value="MDT0265343.1"/>
    <property type="molecule type" value="Genomic_DNA"/>
</dbReference>
<dbReference type="RefSeq" id="WP_311664582.1">
    <property type="nucleotide sequence ID" value="NZ_JAVREO010000002.1"/>
</dbReference>
<dbReference type="Proteomes" id="UP001183410">
    <property type="component" value="Unassembled WGS sequence"/>
</dbReference>
<proteinExistence type="predicted"/>
<keyword evidence="3" id="KW-1185">Reference proteome</keyword>
<feature type="domain" description="DUF1330" evidence="1">
    <location>
        <begin position="2"/>
        <end position="96"/>
    </location>
</feature>
<dbReference type="Pfam" id="PF07045">
    <property type="entry name" value="DUF1330"/>
    <property type="match status" value="1"/>
</dbReference>
<dbReference type="SUPFAM" id="SSF54909">
    <property type="entry name" value="Dimeric alpha+beta barrel"/>
    <property type="match status" value="1"/>
</dbReference>
<dbReference type="Gene3D" id="3.30.70.100">
    <property type="match status" value="1"/>
</dbReference>
<dbReference type="PANTHER" id="PTHR41521">
    <property type="match status" value="1"/>
</dbReference>
<protein>
    <submittedName>
        <fullName evidence="2">DUF1330 domain-containing protein</fullName>
    </submittedName>
</protein>
<evidence type="ECO:0000313" key="2">
    <source>
        <dbReference type="EMBL" id="MDT0265343.1"/>
    </source>
</evidence>
<dbReference type="InterPro" id="IPR011008">
    <property type="entry name" value="Dimeric_a/b-barrel"/>
</dbReference>
<accession>A0ABU2JM63</accession>
<dbReference type="PANTHER" id="PTHR41521:SF4">
    <property type="entry name" value="BLR0684 PROTEIN"/>
    <property type="match status" value="1"/>
</dbReference>
<reference evidence="3" key="1">
    <citation type="submission" date="2023-07" db="EMBL/GenBank/DDBJ databases">
        <title>30 novel species of actinomycetes from the DSMZ collection.</title>
        <authorList>
            <person name="Nouioui I."/>
        </authorList>
    </citation>
    <scope>NUCLEOTIDE SEQUENCE [LARGE SCALE GENOMIC DNA]</scope>
    <source>
        <strain evidence="3">DSM 44915</strain>
    </source>
</reference>
<evidence type="ECO:0000259" key="1">
    <source>
        <dbReference type="Pfam" id="PF07045"/>
    </source>
</evidence>